<dbReference type="RefSeq" id="WP_094154556.1">
    <property type="nucleotide sequence ID" value="NZ_CP020028.1"/>
</dbReference>
<keyword evidence="6" id="KW-1185">Reference proteome</keyword>
<dbReference type="NCBIfam" id="NF000355">
    <property type="entry name" value="ribo_prot_ABC_F"/>
    <property type="match status" value="1"/>
</dbReference>
<evidence type="ECO:0000256" key="3">
    <source>
        <dbReference type="SAM" id="MobiDB-lite"/>
    </source>
</evidence>
<protein>
    <submittedName>
        <fullName evidence="5">Lsa family ABC-F type ribosomal protection protein</fullName>
    </submittedName>
</protein>
<dbReference type="InterPro" id="IPR051309">
    <property type="entry name" value="ABCF_ATPase"/>
</dbReference>
<dbReference type="Gene3D" id="3.40.50.300">
    <property type="entry name" value="P-loop containing nucleotide triphosphate hydrolases"/>
    <property type="match status" value="2"/>
</dbReference>
<dbReference type="KEGG" id="pkb:B4V02_09170"/>
<dbReference type="GO" id="GO:0005524">
    <property type="term" value="F:ATP binding"/>
    <property type="evidence" value="ECO:0007669"/>
    <property type="project" value="UniProtKB-KW"/>
</dbReference>
<dbReference type="InterPro" id="IPR003439">
    <property type="entry name" value="ABC_transporter-like_ATP-bd"/>
</dbReference>
<dbReference type="InterPro" id="IPR003593">
    <property type="entry name" value="AAA+_ATPase"/>
</dbReference>
<dbReference type="AlphaFoldDB" id="A0A222WL47"/>
<organism evidence="5 6">
    <name type="scientific">Paenibacillus kribbensis</name>
    <dbReference type="NCBI Taxonomy" id="172713"/>
    <lineage>
        <taxon>Bacteria</taxon>
        <taxon>Bacillati</taxon>
        <taxon>Bacillota</taxon>
        <taxon>Bacilli</taxon>
        <taxon>Bacillales</taxon>
        <taxon>Paenibacillaceae</taxon>
        <taxon>Paenibacillus</taxon>
    </lineage>
</organism>
<evidence type="ECO:0000313" key="5">
    <source>
        <dbReference type="EMBL" id="ASR46836.1"/>
    </source>
</evidence>
<dbReference type="OrthoDB" id="9762369at2"/>
<sequence>MPAIQVTNLTFAYPGSYDPIFENVHFQIDTDWKLGFTGRNGRGKTTFLNLLQGKYEYSGTISTSVAFDYFPFPVEHPEYLTLDVVEEIVPSYESWKLMRELNLLKVSEDVLYRPFESLSQGEQTKVLLAVLFIQDNRFLLIDEPTNHLDLHARKLVADYLNTKRGFILVSHDRAFLDRCVDHILSINKTNIVIQKGNFSSWWTNKTRQDTFEMAQNEKLYKDIQRLSASAKRTSSWSFETEKSKNGTRNSGSKLDKGYVGHKAAKMMKRSKSIEQRQHAALEEKSKLLRNIEQSESLAISQLVYSKSELAMLDHVTVYYGERAVCKNVCLTIEAGDRIAISGPNGSGKSSLLRLLNAEALQYTGTFQREPQLRVSYVSQNTSHLRGTLSDYAAEHRIDESLFKAVLRKLDFARIQFEKDISAFSGGQKKKVLIARSLCEEAHLHIWDEPLNFVDVISRMQIEELLLEYTPTIVFVEHDREFHDRVATKTIELGGD</sequence>
<evidence type="ECO:0000313" key="6">
    <source>
        <dbReference type="Proteomes" id="UP000214666"/>
    </source>
</evidence>
<feature type="domain" description="ABC transporter" evidence="4">
    <location>
        <begin position="4"/>
        <end position="213"/>
    </location>
</feature>
<dbReference type="Pfam" id="PF00005">
    <property type="entry name" value="ABC_tran"/>
    <property type="match status" value="2"/>
</dbReference>
<reference evidence="5 6" key="1">
    <citation type="submission" date="2017-03" db="EMBL/GenBank/DDBJ databases">
        <title>Complete genome sequence of Paenibacillus Kribbensis producing bioflocculants.</title>
        <authorList>
            <person name="Lee H.-G."/>
            <person name="Oh H.-M."/>
        </authorList>
    </citation>
    <scope>NUCLEOTIDE SEQUENCE [LARGE SCALE GENOMIC DNA]</scope>
    <source>
        <strain evidence="5 6">AM49</strain>
    </source>
</reference>
<dbReference type="InterPro" id="IPR027417">
    <property type="entry name" value="P-loop_NTPase"/>
</dbReference>
<name>A0A222WL47_9BACL</name>
<dbReference type="PANTHER" id="PTHR42855">
    <property type="entry name" value="ABC TRANSPORTER ATP-BINDING SUBUNIT"/>
    <property type="match status" value="1"/>
</dbReference>
<dbReference type="PANTHER" id="PTHR42855:SF2">
    <property type="entry name" value="DRUG RESISTANCE ABC TRANSPORTER,ATP-BINDING PROTEIN"/>
    <property type="match status" value="1"/>
</dbReference>
<dbReference type="PROSITE" id="PS00211">
    <property type="entry name" value="ABC_TRANSPORTER_1"/>
    <property type="match status" value="2"/>
</dbReference>
<gene>
    <name evidence="5" type="ORF">B4V02_09170</name>
</gene>
<dbReference type="Proteomes" id="UP000214666">
    <property type="component" value="Chromosome"/>
</dbReference>
<proteinExistence type="predicted"/>
<accession>A0A222WL47</accession>
<dbReference type="STRING" id="172713.GCA_001705305_03827"/>
<dbReference type="EMBL" id="CP020028">
    <property type="protein sequence ID" value="ASR46836.1"/>
    <property type="molecule type" value="Genomic_DNA"/>
</dbReference>
<dbReference type="GO" id="GO:0016887">
    <property type="term" value="F:ATP hydrolysis activity"/>
    <property type="evidence" value="ECO:0007669"/>
    <property type="project" value="InterPro"/>
</dbReference>
<dbReference type="SMART" id="SM00382">
    <property type="entry name" value="AAA"/>
    <property type="match status" value="2"/>
</dbReference>
<dbReference type="PROSITE" id="PS50893">
    <property type="entry name" value="ABC_TRANSPORTER_2"/>
    <property type="match status" value="2"/>
</dbReference>
<evidence type="ECO:0000259" key="4">
    <source>
        <dbReference type="PROSITE" id="PS50893"/>
    </source>
</evidence>
<feature type="region of interest" description="Disordered" evidence="3">
    <location>
        <begin position="237"/>
        <end position="256"/>
    </location>
</feature>
<feature type="domain" description="ABC transporter" evidence="4">
    <location>
        <begin position="310"/>
        <end position="494"/>
    </location>
</feature>
<dbReference type="SUPFAM" id="SSF52540">
    <property type="entry name" value="P-loop containing nucleoside triphosphate hydrolases"/>
    <property type="match status" value="2"/>
</dbReference>
<evidence type="ECO:0000256" key="2">
    <source>
        <dbReference type="ARBA" id="ARBA00022840"/>
    </source>
</evidence>
<dbReference type="InterPro" id="IPR017871">
    <property type="entry name" value="ABC_transporter-like_CS"/>
</dbReference>
<keyword evidence="1" id="KW-0547">Nucleotide-binding</keyword>
<dbReference type="CDD" id="cd03221">
    <property type="entry name" value="ABCF_EF-3"/>
    <property type="match status" value="2"/>
</dbReference>
<evidence type="ECO:0000256" key="1">
    <source>
        <dbReference type="ARBA" id="ARBA00022741"/>
    </source>
</evidence>
<keyword evidence="2" id="KW-0067">ATP-binding</keyword>